<proteinExistence type="predicted"/>
<dbReference type="AlphaFoldDB" id="A0A1U7CRE0"/>
<reference evidence="3" key="1">
    <citation type="submission" date="2016-12" db="EMBL/GenBank/DDBJ databases">
        <title>Comparative genomics of four Isosphaeraceae planctomycetes: a common pool of plasmids and glycoside hydrolase genes.</title>
        <authorList>
            <person name="Ivanova A."/>
        </authorList>
    </citation>
    <scope>NUCLEOTIDE SEQUENCE [LARGE SCALE GENOMIC DNA]</scope>
    <source>
        <strain evidence="3">PX4</strain>
    </source>
</reference>
<dbReference type="InterPro" id="IPR010496">
    <property type="entry name" value="AL/BT2_dom"/>
</dbReference>
<dbReference type="Gene3D" id="2.60.120.560">
    <property type="entry name" value="Exo-inulinase, domain 1"/>
    <property type="match status" value="1"/>
</dbReference>
<evidence type="ECO:0000313" key="2">
    <source>
        <dbReference type="EMBL" id="APW61501.1"/>
    </source>
</evidence>
<accession>A0A1U7CRE0</accession>
<sequence length="206" mass="22544">MSIHGILACAAIVLAYPADKDREPVAAEPGFSYLYHHGDPLAQGWKMVGPGAIKEESEGVLLTSGGMGMLWFADSKFKDYTLRVDYKLTKPGDNSGVFVRFPEAPADPWDAVKTGYEIQICEGADPEHRTGAVYSFKAAEKTPKANPAGEWNSYEIAVKGQDYTISLNGEVINHYKGSRGADGYIGLQNHDDGSIVRFRNVRIKTE</sequence>
<evidence type="ECO:0000259" key="1">
    <source>
        <dbReference type="Pfam" id="PF06439"/>
    </source>
</evidence>
<dbReference type="STRING" id="1387353.BSF38_03016"/>
<dbReference type="OrthoDB" id="242352at2"/>
<dbReference type="GO" id="GO:0016787">
    <property type="term" value="F:hydrolase activity"/>
    <property type="evidence" value="ECO:0007669"/>
    <property type="project" value="InterPro"/>
</dbReference>
<keyword evidence="3" id="KW-1185">Reference proteome</keyword>
<organism evidence="2 3">
    <name type="scientific">Paludisphaera borealis</name>
    <dbReference type="NCBI Taxonomy" id="1387353"/>
    <lineage>
        <taxon>Bacteria</taxon>
        <taxon>Pseudomonadati</taxon>
        <taxon>Planctomycetota</taxon>
        <taxon>Planctomycetia</taxon>
        <taxon>Isosphaerales</taxon>
        <taxon>Isosphaeraceae</taxon>
        <taxon>Paludisphaera</taxon>
    </lineage>
</organism>
<dbReference type="Proteomes" id="UP000186309">
    <property type="component" value="Chromosome"/>
</dbReference>
<protein>
    <recommendedName>
        <fullName evidence="1">3-keto-alpha-glucoside-1,2-lyase/3-keto-2-hydroxy-glucal hydratase domain-containing protein</fullName>
    </recommendedName>
</protein>
<evidence type="ECO:0000313" key="3">
    <source>
        <dbReference type="Proteomes" id="UP000186309"/>
    </source>
</evidence>
<dbReference type="Pfam" id="PF06439">
    <property type="entry name" value="3keto-disac_hyd"/>
    <property type="match status" value="1"/>
</dbReference>
<name>A0A1U7CRE0_9BACT</name>
<feature type="domain" description="3-keto-alpha-glucoside-1,2-lyase/3-keto-2-hydroxy-glucal hydratase" evidence="1">
    <location>
        <begin position="43"/>
        <end position="204"/>
    </location>
</feature>
<gene>
    <name evidence="2" type="ORF">BSF38_03016</name>
</gene>
<dbReference type="EMBL" id="CP019082">
    <property type="protein sequence ID" value="APW61501.1"/>
    <property type="molecule type" value="Genomic_DNA"/>
</dbReference>
<dbReference type="RefSeq" id="WP_076346902.1">
    <property type="nucleotide sequence ID" value="NZ_CP019082.1"/>
</dbReference>
<dbReference type="KEGG" id="pbor:BSF38_03016"/>